<dbReference type="Pfam" id="PF00905">
    <property type="entry name" value="Transpeptidase"/>
    <property type="match status" value="1"/>
</dbReference>
<evidence type="ECO:0000259" key="6">
    <source>
        <dbReference type="Pfam" id="PF03717"/>
    </source>
</evidence>
<gene>
    <name evidence="7" type="ORF">E6C48_00445</name>
</gene>
<accession>A0ABY2QE79</accession>
<feature type="transmembrane region" description="Helical" evidence="4">
    <location>
        <begin position="49"/>
        <end position="72"/>
    </location>
</feature>
<dbReference type="InterPro" id="IPR001460">
    <property type="entry name" value="PCN-bd_Tpept"/>
</dbReference>
<sequence length="583" mass="63279">MIGSLPKFKVRLPAGLALPFRRKSGTADANTIVVDGARKATGGRTRTRVVMTMAVFLGIYAAIAGRLVWLGFQEPDNSGPPASRVTASRPDIVDRNGEVLATDIKTASLYAEPRHIVDADEAIEKLATVLPEIDYEQTYHKLKSGAGFVWLQRQLTPKQQAEILQLGIPGIGFRTEKRRFYPAGSTAAYIVGLTNIDNQGISGMEKYIDQQGLTALQQSGLADPKDLKPVKLSVDLRVQHVVHDEITTGMERFHAIAAGAVVFNIKTGEVVAMASVPDFDPNNPYNAQDKNRLNRMSAGLYEMGSTFKSFTTAMVLDDGDATLNSRFDASHPLRVGRQTIHDFHGKGRVLTLPEVFIYSSNIGSAREALAVGIDGHRAFLHRLGILERMNTELPEVARPTEPRVWKQVNSITIAFGHGVSTTPLQTAVGCAALMNGFLMEPTFLKRTEQEAMETAKRVVKDSTVAAMRYVYALNAEKGSGRNARVPGYRVGGKTGTAEKVVNGRYSKDKNFNAFVAAFPMDDPQYIVLTIADEPKPEKPGMGATAASNAGIMAHNIIARSAAMLGVKPDFSHENGATLVSLDE</sequence>
<evidence type="ECO:0000259" key="5">
    <source>
        <dbReference type="Pfam" id="PF00905"/>
    </source>
</evidence>
<keyword evidence="4" id="KW-0812">Transmembrane</keyword>
<evidence type="ECO:0000256" key="1">
    <source>
        <dbReference type="ARBA" id="ARBA00004370"/>
    </source>
</evidence>
<keyword evidence="4" id="KW-1133">Transmembrane helix</keyword>
<evidence type="ECO:0000256" key="2">
    <source>
        <dbReference type="ARBA" id="ARBA00022645"/>
    </source>
</evidence>
<proteinExistence type="predicted"/>
<name>A0ABY2QE79_9HYPH</name>
<dbReference type="Pfam" id="PF03717">
    <property type="entry name" value="PBP_dimer"/>
    <property type="match status" value="1"/>
</dbReference>
<dbReference type="InterPro" id="IPR012338">
    <property type="entry name" value="Beta-lactam/transpept-like"/>
</dbReference>
<dbReference type="SUPFAM" id="SSF56519">
    <property type="entry name" value="Penicillin binding protein dimerisation domain"/>
    <property type="match status" value="1"/>
</dbReference>
<dbReference type="Gene3D" id="3.40.710.10">
    <property type="entry name" value="DD-peptidase/beta-lactamase superfamily"/>
    <property type="match status" value="1"/>
</dbReference>
<comment type="caution">
    <text evidence="7">The sequence shown here is derived from an EMBL/GenBank/DDBJ whole genome shotgun (WGS) entry which is preliminary data.</text>
</comment>
<evidence type="ECO:0000313" key="7">
    <source>
        <dbReference type="EMBL" id="THF59567.1"/>
    </source>
</evidence>
<keyword evidence="2" id="KW-0645">Protease</keyword>
<keyword evidence="8" id="KW-1185">Reference proteome</keyword>
<dbReference type="InterPro" id="IPR050515">
    <property type="entry name" value="Beta-lactam/transpept"/>
</dbReference>
<evidence type="ECO:0000313" key="8">
    <source>
        <dbReference type="Proteomes" id="UP000306441"/>
    </source>
</evidence>
<keyword evidence="2" id="KW-0378">Hydrolase</keyword>
<comment type="subcellular location">
    <subcellularLocation>
        <location evidence="1">Membrane</location>
    </subcellularLocation>
</comment>
<dbReference type="InterPro" id="IPR036138">
    <property type="entry name" value="PBP_dimer_sf"/>
</dbReference>
<keyword evidence="3 4" id="KW-0472">Membrane</keyword>
<dbReference type="Gene3D" id="3.30.450.330">
    <property type="match status" value="1"/>
</dbReference>
<reference evidence="7 8" key="1">
    <citation type="submission" date="2019-04" db="EMBL/GenBank/DDBJ databases">
        <title>Mesorhizobium composti sp. nov., isolated from compost.</title>
        <authorList>
            <person name="Lin S.-Y."/>
            <person name="Hameed A."/>
            <person name="Hsieh Y.-T."/>
            <person name="Young C.-C."/>
        </authorList>
    </citation>
    <scope>NUCLEOTIDE SEQUENCE [LARGE SCALE GENOMIC DNA]</scope>
    <source>
        <strain evidence="7 8">CC-YTH430</strain>
    </source>
</reference>
<keyword evidence="2" id="KW-0121">Carboxypeptidase</keyword>
<dbReference type="Gene3D" id="3.90.1310.10">
    <property type="entry name" value="Penicillin-binding protein 2a (Domain 2)"/>
    <property type="match status" value="1"/>
</dbReference>
<dbReference type="Proteomes" id="UP000306441">
    <property type="component" value="Unassembled WGS sequence"/>
</dbReference>
<dbReference type="RefSeq" id="WP_136352867.1">
    <property type="nucleotide sequence ID" value="NZ_SSNY01000001.1"/>
</dbReference>
<feature type="domain" description="Penicillin-binding protein dimerisation" evidence="6">
    <location>
        <begin position="85"/>
        <end position="195"/>
    </location>
</feature>
<dbReference type="PANTHER" id="PTHR30627:SF1">
    <property type="entry name" value="PEPTIDOGLYCAN D,D-TRANSPEPTIDASE FTSI"/>
    <property type="match status" value="1"/>
</dbReference>
<evidence type="ECO:0000256" key="4">
    <source>
        <dbReference type="SAM" id="Phobius"/>
    </source>
</evidence>
<dbReference type="PANTHER" id="PTHR30627">
    <property type="entry name" value="PEPTIDOGLYCAN D,D-TRANSPEPTIDASE"/>
    <property type="match status" value="1"/>
</dbReference>
<dbReference type="InterPro" id="IPR005311">
    <property type="entry name" value="PBP_dimer"/>
</dbReference>
<feature type="domain" description="Penicillin-binding protein transpeptidase" evidence="5">
    <location>
        <begin position="259"/>
        <end position="543"/>
    </location>
</feature>
<dbReference type="EMBL" id="SSNY01000001">
    <property type="protein sequence ID" value="THF59567.1"/>
    <property type="molecule type" value="Genomic_DNA"/>
</dbReference>
<evidence type="ECO:0000256" key="3">
    <source>
        <dbReference type="ARBA" id="ARBA00023136"/>
    </source>
</evidence>
<dbReference type="SUPFAM" id="SSF56601">
    <property type="entry name" value="beta-lactamase/transpeptidase-like"/>
    <property type="match status" value="1"/>
</dbReference>
<organism evidence="7 8">
    <name type="scientific">Ollibium composti</name>
    <dbReference type="NCBI Taxonomy" id="2675109"/>
    <lineage>
        <taxon>Bacteria</taxon>
        <taxon>Pseudomonadati</taxon>
        <taxon>Pseudomonadota</taxon>
        <taxon>Alphaproteobacteria</taxon>
        <taxon>Hyphomicrobiales</taxon>
        <taxon>Phyllobacteriaceae</taxon>
        <taxon>Ollibium</taxon>
    </lineage>
</organism>
<protein>
    <submittedName>
        <fullName evidence="7">Penicillin-binding protein 2</fullName>
    </submittedName>
</protein>